<feature type="compositionally biased region" description="Basic and acidic residues" evidence="3">
    <location>
        <begin position="510"/>
        <end position="521"/>
    </location>
</feature>
<dbReference type="Proteomes" id="UP001446871">
    <property type="component" value="Unassembled WGS sequence"/>
</dbReference>
<feature type="compositionally biased region" description="Acidic residues" evidence="3">
    <location>
        <begin position="445"/>
        <end position="456"/>
    </location>
</feature>
<comment type="caution">
    <text evidence="4">The sequence shown here is derived from an EMBL/GenBank/DDBJ whole genome shotgun (WGS) entry which is preliminary data.</text>
</comment>
<accession>A0ABR1U3N7</accession>
<feature type="compositionally biased region" description="Acidic residues" evidence="3">
    <location>
        <begin position="426"/>
        <end position="436"/>
    </location>
</feature>
<feature type="compositionally biased region" description="Polar residues" evidence="3">
    <location>
        <begin position="797"/>
        <end position="809"/>
    </location>
</feature>
<evidence type="ECO:0000313" key="5">
    <source>
        <dbReference type="Proteomes" id="UP001446871"/>
    </source>
</evidence>
<feature type="compositionally biased region" description="Basic and acidic residues" evidence="3">
    <location>
        <begin position="365"/>
        <end position="374"/>
    </location>
</feature>
<feature type="compositionally biased region" description="Basic and acidic residues" evidence="3">
    <location>
        <begin position="631"/>
        <end position="644"/>
    </location>
</feature>
<sequence>MVSPSMIESDNLRTASLYINNQLLSRGLLRDGQNIDFADPEDAPGGLQDTMGRIMGVVNDLILRRDRDAAHRESLSTTLLSLRADAQRNAAEAARQADKFADTQRKLDGAEATERALRLQLKSTESSVFKLKDEMTKMKATVAQNRAACANDVRRRDRQIDSLKRAVVDAGRVRGGNKNRDVVSITVVNEVGVEERSSGVSYGGTDEDGYSLRMETNEFLTELAKGLCEENSTLLHLLRRTVQRLREMSGIEDANAKSDPNGNDTTVPLPKNADEMADELEGIMIHLRSMLTNPSFVPIEEVEVREVEIHRLREGWEQMESRWKDAVSMIEGWRKRMAASGKSVNMEELQMGLRLSPVRVRKTEARFDDREQHQELSCVQEEDEEEYDKDEEDETDSQKSVIRAPERQRSPSPAESLHLVPAPGYDVEENGSDLDSEQSSIFHDDVDDEDLDDEEPNVQILHASTATTIDSPPLPAAPQLSPLKNSPSSGNRRSDNGSRRKRPGDFTTIVEEKTWKIRAVTDDEPPVPPVHGPRTHPPEASLKLSPPRSRDHLKPSSATSYESPLFGTSIESPLRKQPNRKLFDQSRPGSRETTPDRESKPESKSVSKSTQNKKSGTRSRPGSRPGSRAASPDRDVNTEAKEASKSTQNKKSGTRSRPGSRPGSRAASPNRDVNTEAKEASKSTQNKKSGTRSRAGSTRAATPDREIKPEPKEVSKSAQKKKNTTKPEMDTSPAATAEPAPPSKAAVQPAKRTASAPSASTKKDGKSAAPITRSKSTTTAKPRARSPPNSKNKRSRSPNISNTANTARTRSPVRPNPSNPPNPPPSSSKLPRRNGPPPPSPLTMASIAVKLAASEREADAARVRAKLKAARMGRGGQNQVPAVVAPSQEATTEDPDVSLGDPVKKDLPKIEIDASKANALNDTGVDSDGEEPPPTPKELEIGKRTKRMTRRTSKTVSRRRSTLNPWELESLIQGNIDAPSPAK</sequence>
<feature type="compositionally biased region" description="Polar residues" evidence="3">
    <location>
        <begin position="682"/>
        <end position="700"/>
    </location>
</feature>
<feature type="compositionally biased region" description="Basic and acidic residues" evidence="3">
    <location>
        <begin position="902"/>
        <end position="914"/>
    </location>
</feature>
<evidence type="ECO:0000313" key="4">
    <source>
        <dbReference type="EMBL" id="KAK8052776.1"/>
    </source>
</evidence>
<dbReference type="InterPro" id="IPR021622">
    <property type="entry name" value="Afadin/alpha-actinin-bd"/>
</dbReference>
<feature type="compositionally biased region" description="Basic residues" evidence="3">
    <location>
        <begin position="944"/>
        <end position="961"/>
    </location>
</feature>
<evidence type="ECO:0000256" key="2">
    <source>
        <dbReference type="ARBA" id="ARBA00023054"/>
    </source>
</evidence>
<feature type="compositionally biased region" description="Low complexity" evidence="3">
    <location>
        <begin position="731"/>
        <end position="746"/>
    </location>
</feature>
<gene>
    <name evidence="4" type="ORF">PG996_012077</name>
</gene>
<evidence type="ECO:0000256" key="3">
    <source>
        <dbReference type="SAM" id="MobiDB-lite"/>
    </source>
</evidence>
<protein>
    <recommendedName>
        <fullName evidence="6">NIMA interactive protein</fullName>
    </recommendedName>
</protein>
<dbReference type="EMBL" id="JAQQWM010000008">
    <property type="protein sequence ID" value="KAK8052776.1"/>
    <property type="molecule type" value="Genomic_DNA"/>
</dbReference>
<evidence type="ECO:0008006" key="6">
    <source>
        <dbReference type="Google" id="ProtNLM"/>
    </source>
</evidence>
<feature type="compositionally biased region" description="Acidic residues" evidence="3">
    <location>
        <begin position="380"/>
        <end position="395"/>
    </location>
</feature>
<keyword evidence="2" id="KW-0175">Coiled coil</keyword>
<comment type="similarity">
    <text evidence="1">Belongs to the ADIP family.</text>
</comment>
<evidence type="ECO:0000256" key="1">
    <source>
        <dbReference type="ARBA" id="ARBA00009291"/>
    </source>
</evidence>
<feature type="region of interest" description="Disordered" evidence="3">
    <location>
        <begin position="365"/>
        <end position="847"/>
    </location>
</feature>
<feature type="compositionally biased region" description="Pro residues" evidence="3">
    <location>
        <begin position="814"/>
        <end position="826"/>
    </location>
</feature>
<feature type="compositionally biased region" description="Low complexity" evidence="3">
    <location>
        <begin position="655"/>
        <end position="669"/>
    </location>
</feature>
<dbReference type="Pfam" id="PF11559">
    <property type="entry name" value="ADIP"/>
    <property type="match status" value="1"/>
</dbReference>
<feature type="compositionally biased region" description="Basic and acidic residues" evidence="3">
    <location>
        <begin position="581"/>
        <end position="605"/>
    </location>
</feature>
<keyword evidence="5" id="KW-1185">Reference proteome</keyword>
<feature type="region of interest" description="Disordered" evidence="3">
    <location>
        <begin position="868"/>
        <end position="983"/>
    </location>
</feature>
<proteinExistence type="inferred from homology"/>
<organism evidence="4 5">
    <name type="scientific">Apiospora saccharicola</name>
    <dbReference type="NCBI Taxonomy" id="335842"/>
    <lineage>
        <taxon>Eukaryota</taxon>
        <taxon>Fungi</taxon>
        <taxon>Dikarya</taxon>
        <taxon>Ascomycota</taxon>
        <taxon>Pezizomycotina</taxon>
        <taxon>Sordariomycetes</taxon>
        <taxon>Xylariomycetidae</taxon>
        <taxon>Amphisphaeriales</taxon>
        <taxon>Apiosporaceae</taxon>
        <taxon>Apiospora</taxon>
    </lineage>
</organism>
<feature type="compositionally biased region" description="Low complexity" evidence="3">
    <location>
        <begin position="618"/>
        <end position="630"/>
    </location>
</feature>
<feature type="compositionally biased region" description="Basic and acidic residues" evidence="3">
    <location>
        <begin position="702"/>
        <end position="715"/>
    </location>
</feature>
<reference evidence="4 5" key="1">
    <citation type="submission" date="2023-01" db="EMBL/GenBank/DDBJ databases">
        <title>Analysis of 21 Apiospora genomes using comparative genomics revels a genus with tremendous synthesis potential of carbohydrate active enzymes and secondary metabolites.</title>
        <authorList>
            <person name="Sorensen T."/>
        </authorList>
    </citation>
    <scope>NUCLEOTIDE SEQUENCE [LARGE SCALE GENOMIC DNA]</scope>
    <source>
        <strain evidence="4 5">CBS 83171</strain>
    </source>
</reference>
<name>A0ABR1U3N7_9PEZI</name>
<feature type="compositionally biased region" description="Low complexity" evidence="3">
    <location>
        <begin position="477"/>
        <end position="491"/>
    </location>
</feature>